<dbReference type="EMBL" id="JARJLG010000179">
    <property type="protein sequence ID" value="KAJ7731935.1"/>
    <property type="molecule type" value="Genomic_DNA"/>
</dbReference>
<dbReference type="AlphaFoldDB" id="A0AAD7I043"/>
<name>A0AAD7I043_9AGAR</name>
<evidence type="ECO:0000313" key="1">
    <source>
        <dbReference type="EMBL" id="KAJ7731935.1"/>
    </source>
</evidence>
<accession>A0AAD7I043</accession>
<reference evidence="1" key="1">
    <citation type="submission" date="2023-03" db="EMBL/GenBank/DDBJ databases">
        <title>Massive genome expansion in bonnet fungi (Mycena s.s.) driven by repeated elements and novel gene families across ecological guilds.</title>
        <authorList>
            <consortium name="Lawrence Berkeley National Laboratory"/>
            <person name="Harder C.B."/>
            <person name="Miyauchi S."/>
            <person name="Viragh M."/>
            <person name="Kuo A."/>
            <person name="Thoen E."/>
            <person name="Andreopoulos B."/>
            <person name="Lu D."/>
            <person name="Skrede I."/>
            <person name="Drula E."/>
            <person name="Henrissat B."/>
            <person name="Morin E."/>
            <person name="Kohler A."/>
            <person name="Barry K."/>
            <person name="LaButti K."/>
            <person name="Morin E."/>
            <person name="Salamov A."/>
            <person name="Lipzen A."/>
            <person name="Mereny Z."/>
            <person name="Hegedus B."/>
            <person name="Baldrian P."/>
            <person name="Stursova M."/>
            <person name="Weitz H."/>
            <person name="Taylor A."/>
            <person name="Grigoriev I.V."/>
            <person name="Nagy L.G."/>
            <person name="Martin F."/>
            <person name="Kauserud H."/>
        </authorList>
    </citation>
    <scope>NUCLEOTIDE SEQUENCE</scope>
    <source>
        <strain evidence="1">CBHHK188m</strain>
    </source>
</reference>
<organism evidence="1 2">
    <name type="scientific">Mycena maculata</name>
    <dbReference type="NCBI Taxonomy" id="230809"/>
    <lineage>
        <taxon>Eukaryota</taxon>
        <taxon>Fungi</taxon>
        <taxon>Dikarya</taxon>
        <taxon>Basidiomycota</taxon>
        <taxon>Agaricomycotina</taxon>
        <taxon>Agaricomycetes</taxon>
        <taxon>Agaricomycetidae</taxon>
        <taxon>Agaricales</taxon>
        <taxon>Marasmiineae</taxon>
        <taxon>Mycenaceae</taxon>
        <taxon>Mycena</taxon>
    </lineage>
</organism>
<protein>
    <submittedName>
        <fullName evidence="1">Uncharacterized protein</fullName>
    </submittedName>
</protein>
<proteinExistence type="predicted"/>
<evidence type="ECO:0000313" key="2">
    <source>
        <dbReference type="Proteomes" id="UP001215280"/>
    </source>
</evidence>
<gene>
    <name evidence="1" type="ORF">DFH07DRAFT_145268</name>
</gene>
<sequence>MRSPLSESGYSSQLRNLSVLVLIVLSLSDYFPRPSKVLSALMIDAEPELSRVFTPTVDSVRLSVAASQPHCTGSCCYFLV</sequence>
<dbReference type="Proteomes" id="UP001215280">
    <property type="component" value="Unassembled WGS sequence"/>
</dbReference>
<comment type="caution">
    <text evidence="1">The sequence shown here is derived from an EMBL/GenBank/DDBJ whole genome shotgun (WGS) entry which is preliminary data.</text>
</comment>
<keyword evidence="2" id="KW-1185">Reference proteome</keyword>